<evidence type="ECO:0000256" key="8">
    <source>
        <dbReference type="ARBA" id="ARBA00023264"/>
    </source>
</evidence>
<proteinExistence type="inferred from homology"/>
<evidence type="ECO:0000256" key="2">
    <source>
        <dbReference type="ARBA" id="ARBA00005983"/>
    </source>
</evidence>
<organism evidence="10 11">
    <name type="scientific">Slackia faecicanis</name>
    <dbReference type="NCBI Taxonomy" id="255723"/>
    <lineage>
        <taxon>Bacteria</taxon>
        <taxon>Bacillati</taxon>
        <taxon>Actinomycetota</taxon>
        <taxon>Coriobacteriia</taxon>
        <taxon>Eggerthellales</taxon>
        <taxon>Eggerthellaceae</taxon>
        <taxon>Slackia</taxon>
    </lineage>
</organism>
<comment type="caution">
    <text evidence="10">The sequence shown here is derived from an EMBL/GenBank/DDBJ whole genome shotgun (WGS) entry which is preliminary data.</text>
</comment>
<comment type="cofactor">
    <cofactor evidence="1">
        <name>Mg(2+)</name>
        <dbReference type="ChEBI" id="CHEBI:18420"/>
    </cofactor>
</comment>
<evidence type="ECO:0000313" key="11">
    <source>
        <dbReference type="Proteomes" id="UP000267368"/>
    </source>
</evidence>
<dbReference type="AlphaFoldDB" id="A0A3N0AG35"/>
<evidence type="ECO:0000313" key="10">
    <source>
        <dbReference type="EMBL" id="RNL19885.1"/>
    </source>
</evidence>
<dbReference type="InterPro" id="IPR050187">
    <property type="entry name" value="Lipid_Phosphate_FormReg"/>
</dbReference>
<dbReference type="Gene3D" id="2.60.200.40">
    <property type="match status" value="1"/>
</dbReference>
<dbReference type="SMART" id="SM00046">
    <property type="entry name" value="DAGKc"/>
    <property type="match status" value="1"/>
</dbReference>
<comment type="similarity">
    <text evidence="2">Belongs to the diacylglycerol/lipid kinase family.</text>
</comment>
<evidence type="ECO:0000256" key="1">
    <source>
        <dbReference type="ARBA" id="ARBA00001946"/>
    </source>
</evidence>
<dbReference type="GO" id="GO:0005524">
    <property type="term" value="F:ATP binding"/>
    <property type="evidence" value="ECO:0007669"/>
    <property type="project" value="UniProtKB-KW"/>
</dbReference>
<dbReference type="PROSITE" id="PS50146">
    <property type="entry name" value="DAGK"/>
    <property type="match status" value="1"/>
</dbReference>
<name>A0A3N0AG35_9ACTN</name>
<protein>
    <recommendedName>
        <fullName evidence="9">DAGKc domain-containing protein</fullName>
    </recommendedName>
</protein>
<evidence type="ECO:0000259" key="9">
    <source>
        <dbReference type="PROSITE" id="PS50146"/>
    </source>
</evidence>
<dbReference type="PANTHER" id="PTHR12358:SF106">
    <property type="entry name" value="LIPID KINASE YEGS"/>
    <property type="match status" value="1"/>
</dbReference>
<dbReference type="InterPro" id="IPR017438">
    <property type="entry name" value="ATP-NAD_kinase_N"/>
</dbReference>
<dbReference type="InterPro" id="IPR045540">
    <property type="entry name" value="YegS/DAGK_C"/>
</dbReference>
<dbReference type="Proteomes" id="UP000267368">
    <property type="component" value="Unassembled WGS sequence"/>
</dbReference>
<evidence type="ECO:0000256" key="4">
    <source>
        <dbReference type="ARBA" id="ARBA00022741"/>
    </source>
</evidence>
<keyword evidence="5" id="KW-0418">Kinase</keyword>
<dbReference type="PANTHER" id="PTHR12358">
    <property type="entry name" value="SPHINGOSINE KINASE"/>
    <property type="match status" value="1"/>
</dbReference>
<dbReference type="GO" id="GO:0004143">
    <property type="term" value="F:ATP-dependent diacylglycerol kinase activity"/>
    <property type="evidence" value="ECO:0007669"/>
    <property type="project" value="TreeGrafter"/>
</dbReference>
<keyword evidence="6" id="KW-0067">ATP-binding</keyword>
<reference evidence="11" key="1">
    <citation type="submission" date="2018-05" db="EMBL/GenBank/DDBJ databases">
        <title>Genome Sequencing of selected type strains of the family Eggerthellaceae.</title>
        <authorList>
            <person name="Danylec N."/>
            <person name="Stoll D.A."/>
            <person name="Doetsch A."/>
            <person name="Huch M."/>
        </authorList>
    </citation>
    <scope>NUCLEOTIDE SEQUENCE [LARGE SCALE GENOMIC DNA]</scope>
    <source>
        <strain evidence="11">DSM 17537</strain>
    </source>
</reference>
<evidence type="ECO:0000256" key="6">
    <source>
        <dbReference type="ARBA" id="ARBA00022840"/>
    </source>
</evidence>
<dbReference type="InterPro" id="IPR016064">
    <property type="entry name" value="NAD/diacylglycerol_kinase_sf"/>
</dbReference>
<evidence type="ECO:0000256" key="5">
    <source>
        <dbReference type="ARBA" id="ARBA00022777"/>
    </source>
</evidence>
<accession>A0A3N0AG35</accession>
<keyword evidence="7" id="KW-0444">Lipid biosynthesis</keyword>
<keyword evidence="8" id="KW-1208">Phospholipid metabolism</keyword>
<dbReference type="Gene3D" id="3.40.50.10330">
    <property type="entry name" value="Probable inorganic polyphosphate/atp-NAD kinase, domain 1"/>
    <property type="match status" value="1"/>
</dbReference>
<dbReference type="Pfam" id="PF00781">
    <property type="entry name" value="DAGK_cat"/>
    <property type="match status" value="1"/>
</dbReference>
<keyword evidence="3" id="KW-0808">Transferase</keyword>
<feature type="domain" description="DAGKc" evidence="9">
    <location>
        <begin position="21"/>
        <end position="156"/>
    </location>
</feature>
<keyword evidence="7" id="KW-0443">Lipid metabolism</keyword>
<dbReference type="GO" id="GO:0005886">
    <property type="term" value="C:plasma membrane"/>
    <property type="evidence" value="ECO:0007669"/>
    <property type="project" value="TreeGrafter"/>
</dbReference>
<keyword evidence="7" id="KW-0594">Phospholipid biosynthesis</keyword>
<evidence type="ECO:0000256" key="7">
    <source>
        <dbReference type="ARBA" id="ARBA00023209"/>
    </source>
</evidence>
<gene>
    <name evidence="10" type="ORF">DMP07_05855</name>
</gene>
<dbReference type="Pfam" id="PF19279">
    <property type="entry name" value="YegS_C"/>
    <property type="match status" value="1"/>
</dbReference>
<evidence type="ECO:0000256" key="3">
    <source>
        <dbReference type="ARBA" id="ARBA00022679"/>
    </source>
</evidence>
<sequence>MEGDAPRRLRARTRFDAGKGGRMGKALLIVNPDSGRRDGAVFAQCVLPLLEEAFDQVECRMSRSAYDVESWACEACASVEALFVMGGDGTVGLGLRGLFEGRRRYGRMPTFNPLPAGTGNGFVRTLGLPSDPAQVVAALDFSKTKVLDATFVNGVSFAHTVTGGTLPEGIREVSSDVKTRFGLSAYAASELLRVGNDRRYRLRIVADGEEIIEDIGSFVAFSANALANEFTSCVPTRLDDGLLHLIALKRASFPALASLAPHALARTLEKSREVLYLHARSFEISCLDAELSCGVDGDEGPLLPVSLSIEPGALRVFAPKDFRP</sequence>
<dbReference type="EMBL" id="QICB01000003">
    <property type="protein sequence ID" value="RNL19885.1"/>
    <property type="molecule type" value="Genomic_DNA"/>
</dbReference>
<keyword evidence="11" id="KW-1185">Reference proteome</keyword>
<keyword evidence="4" id="KW-0547">Nucleotide-binding</keyword>
<dbReference type="GO" id="GO:0008654">
    <property type="term" value="P:phospholipid biosynthetic process"/>
    <property type="evidence" value="ECO:0007669"/>
    <property type="project" value="UniProtKB-KW"/>
</dbReference>
<dbReference type="SUPFAM" id="SSF111331">
    <property type="entry name" value="NAD kinase/diacylglycerol kinase-like"/>
    <property type="match status" value="1"/>
</dbReference>
<dbReference type="InterPro" id="IPR001206">
    <property type="entry name" value="Diacylglycerol_kinase_cat_dom"/>
</dbReference>